<proteinExistence type="inferred from homology"/>
<keyword evidence="2 7" id="KW-0479">Metal-binding</keyword>
<feature type="site" description="Important for catalytic activity" evidence="7">
    <location>
        <position position="234"/>
    </location>
</feature>
<dbReference type="HAMAP" id="MF_01962">
    <property type="entry name" value="Adenine_deaminase"/>
    <property type="match status" value="1"/>
</dbReference>
<name>G3B1B6_CANTC</name>
<dbReference type="STRING" id="590646.G3B1B6"/>
<reference evidence="9 10" key="1">
    <citation type="journal article" date="2011" name="Proc. Natl. Acad. Sci. U.S.A.">
        <title>Comparative genomics of xylose-fermenting fungi for enhanced biofuel production.</title>
        <authorList>
            <person name="Wohlbach D.J."/>
            <person name="Kuo A."/>
            <person name="Sato T.K."/>
            <person name="Potts K.M."/>
            <person name="Salamov A.A."/>
            <person name="LaButti K.M."/>
            <person name="Sun H."/>
            <person name="Clum A."/>
            <person name="Pangilinan J.L."/>
            <person name="Lindquist E.A."/>
            <person name="Lucas S."/>
            <person name="Lapidus A."/>
            <person name="Jin M."/>
            <person name="Gunawan C."/>
            <person name="Balan V."/>
            <person name="Dale B.E."/>
            <person name="Jeffries T.W."/>
            <person name="Zinkel R."/>
            <person name="Barry K.W."/>
            <person name="Grigoriev I.V."/>
            <person name="Gasch A.P."/>
        </authorList>
    </citation>
    <scope>NUCLEOTIDE SEQUENCE [LARGE SCALE GENOMIC DNA]</scope>
    <source>
        <strain evidence="9">ATCC 10573</strain>
        <strain evidence="10">ATCC 10573 / BCRC 21748 / CBS 615 / JCM 9827 / NBRC 10315 / NRRL Y-1498 / VKM Y-70</strain>
    </source>
</reference>
<protein>
    <recommendedName>
        <fullName evidence="7">Adenine deaminase</fullName>
        <shortName evidence="7">ADE</shortName>
        <ecNumber evidence="7">3.5.4.2</ecNumber>
    </recommendedName>
    <alternativeName>
        <fullName evidence="7">Adenine aminohydrolase</fullName>
        <shortName evidence="7">AAH</shortName>
    </alternativeName>
</protein>
<dbReference type="FunFam" id="3.20.20.140:FF:000039">
    <property type="entry name" value="Adenine deaminase"/>
    <property type="match status" value="1"/>
</dbReference>
<dbReference type="Pfam" id="PF00962">
    <property type="entry name" value="A_deaminase"/>
    <property type="match status" value="1"/>
</dbReference>
<evidence type="ECO:0000256" key="1">
    <source>
        <dbReference type="ARBA" id="ARBA00022490"/>
    </source>
</evidence>
<evidence type="ECO:0000256" key="2">
    <source>
        <dbReference type="ARBA" id="ARBA00022723"/>
    </source>
</evidence>
<dbReference type="InterPro" id="IPR001365">
    <property type="entry name" value="A_deaminase_dom"/>
</dbReference>
<evidence type="ECO:0000259" key="8">
    <source>
        <dbReference type="Pfam" id="PF00962"/>
    </source>
</evidence>
<dbReference type="GO" id="GO:0008270">
    <property type="term" value="F:zinc ion binding"/>
    <property type="evidence" value="ECO:0007669"/>
    <property type="project" value="UniProtKB-UniRule"/>
</dbReference>
<dbReference type="InterPro" id="IPR028892">
    <property type="entry name" value="ADE"/>
</dbReference>
<keyword evidence="3 7" id="KW-0378">Hydrolase</keyword>
<dbReference type="GO" id="GO:0005634">
    <property type="term" value="C:nucleus"/>
    <property type="evidence" value="ECO:0007669"/>
    <property type="project" value="UniProtKB-SubCell"/>
</dbReference>
<dbReference type="KEGG" id="cten:18247079"/>
<dbReference type="InterPro" id="IPR032466">
    <property type="entry name" value="Metal_Hydrolase"/>
</dbReference>
<comment type="function">
    <text evidence="7">Catalyzes the hydrolytic deamination of adenine to hypoxanthine. Plays an important role in the purine salvage pathway and in nitrogen catabolism.</text>
</comment>
<sequence length="354" mass="40471">MSFDCSGHIKDFLHELPKCEHHLHLEGTLQPSLLFKLAERNNITLPDLLPKTVEECDERYNNFANLQDFLDHYYIGMSVLIHEEDFYDLAMAYFEKAHSDQCLHSEVFFDPQGHVERGIDIDNVVGGFNRACQDATTKFGTTNKLIMCLLRHLPASEGLKTIEMTHKYYEQGVIHGLGLDSTEVPNIPSIFTECYQDLKQKFPHIGLTSHAGEEGDFTYIEEALDHLKVTRIDHGVNAVQKDELMEHLAKEEILLTVCPMSNLKLRVVDDIGKLPLRKFLDKKVPFSINSDDPAYFGGYILDNYLAVQKHFGLSVDDWKFIALSSIKHSWCDDVRKQELTDLVHSVISKYDGLL</sequence>
<dbReference type="GO" id="GO:0009168">
    <property type="term" value="P:purine ribonucleoside monophosphate biosynthetic process"/>
    <property type="evidence" value="ECO:0007669"/>
    <property type="project" value="InterPro"/>
</dbReference>
<dbReference type="InterPro" id="IPR006330">
    <property type="entry name" value="Ado/ade_deaminase"/>
</dbReference>
<dbReference type="GO" id="GO:0006146">
    <property type="term" value="P:adenine catabolic process"/>
    <property type="evidence" value="ECO:0007669"/>
    <property type="project" value="UniProtKB-UniRule"/>
</dbReference>
<dbReference type="RefSeq" id="XP_006685982.1">
    <property type="nucleotide sequence ID" value="XM_006685919.1"/>
</dbReference>
<dbReference type="PANTHER" id="PTHR43114:SF6">
    <property type="entry name" value="ADENINE DEAMINASE"/>
    <property type="match status" value="1"/>
</dbReference>
<dbReference type="EC" id="3.5.4.2" evidence="7"/>
<feature type="binding site" evidence="7">
    <location>
        <position position="291"/>
    </location>
    <ligand>
        <name>Zn(2+)</name>
        <dbReference type="ChEBI" id="CHEBI:29105"/>
        <note>catalytic</note>
    </ligand>
</feature>
<comment type="catalytic activity">
    <reaction evidence="7">
        <text>adenine + H2O + H(+) = hypoxanthine + NH4(+)</text>
        <dbReference type="Rhea" id="RHEA:23688"/>
        <dbReference type="ChEBI" id="CHEBI:15377"/>
        <dbReference type="ChEBI" id="CHEBI:15378"/>
        <dbReference type="ChEBI" id="CHEBI:16708"/>
        <dbReference type="ChEBI" id="CHEBI:17368"/>
        <dbReference type="ChEBI" id="CHEBI:28938"/>
        <dbReference type="EC" id="3.5.4.2"/>
    </reaction>
</comment>
<comment type="cofactor">
    <cofactor evidence="7">
        <name>Zn(2+)</name>
        <dbReference type="ChEBI" id="CHEBI:29105"/>
    </cofactor>
    <text evidence="7">Binds 1 zinc ion per subunit.</text>
</comment>
<evidence type="ECO:0000313" key="10">
    <source>
        <dbReference type="Proteomes" id="UP000000707"/>
    </source>
</evidence>
<evidence type="ECO:0000256" key="7">
    <source>
        <dbReference type="HAMAP-Rule" id="MF_03145"/>
    </source>
</evidence>
<keyword evidence="1 7" id="KW-0963">Cytoplasm</keyword>
<evidence type="ECO:0000256" key="5">
    <source>
        <dbReference type="ARBA" id="ARBA00023080"/>
    </source>
</evidence>
<keyword evidence="4 7" id="KW-0862">Zinc</keyword>
<keyword evidence="6 7" id="KW-0539">Nucleus</keyword>
<dbReference type="GeneID" id="18247079"/>
<feature type="domain" description="Adenosine deaminase" evidence="8">
    <location>
        <begin position="17"/>
        <end position="344"/>
    </location>
</feature>
<dbReference type="EMBL" id="GL996515">
    <property type="protein sequence ID" value="EGV65175.1"/>
    <property type="molecule type" value="Genomic_DNA"/>
</dbReference>
<dbReference type="AlphaFoldDB" id="G3B1B6"/>
<feature type="active site" description="Proton donor" evidence="7">
    <location>
        <position position="213"/>
    </location>
</feature>
<dbReference type="OrthoDB" id="272271at2759"/>
<evidence type="ECO:0000256" key="4">
    <source>
        <dbReference type="ARBA" id="ARBA00022833"/>
    </source>
</evidence>
<keyword evidence="10" id="KW-1185">Reference proteome</keyword>
<dbReference type="GO" id="GO:0043103">
    <property type="term" value="P:hypoxanthine salvage"/>
    <property type="evidence" value="ECO:0007669"/>
    <property type="project" value="UniProtKB-UniRule"/>
</dbReference>
<dbReference type="CDD" id="cd01320">
    <property type="entry name" value="ADA"/>
    <property type="match status" value="1"/>
</dbReference>
<evidence type="ECO:0000256" key="3">
    <source>
        <dbReference type="ARBA" id="ARBA00022801"/>
    </source>
</evidence>
<dbReference type="NCBIfam" id="TIGR01430">
    <property type="entry name" value="aden_deam"/>
    <property type="match status" value="1"/>
</dbReference>
<dbReference type="SUPFAM" id="SSF51556">
    <property type="entry name" value="Metallo-dependent hydrolases"/>
    <property type="match status" value="1"/>
</dbReference>
<dbReference type="EMBL" id="GL996515">
    <property type="protein sequence ID" value="EGV65176.1"/>
    <property type="molecule type" value="Genomic_DNA"/>
</dbReference>
<dbReference type="eggNOG" id="KOG1097">
    <property type="taxonomic scope" value="Eukaryota"/>
</dbReference>
<feature type="binding site" evidence="7">
    <location>
        <position position="210"/>
    </location>
    <ligand>
        <name>Zn(2+)</name>
        <dbReference type="ChEBI" id="CHEBI:29105"/>
        <note>catalytic</note>
    </ligand>
</feature>
<evidence type="ECO:0000256" key="6">
    <source>
        <dbReference type="ARBA" id="ARBA00023242"/>
    </source>
</evidence>
<dbReference type="GO" id="GO:0000034">
    <property type="term" value="F:adenine deaminase activity"/>
    <property type="evidence" value="ECO:0007669"/>
    <property type="project" value="UniProtKB-UniRule"/>
</dbReference>
<dbReference type="InterPro" id="IPR006650">
    <property type="entry name" value="A/AMP_deam_AS"/>
</dbReference>
<gene>
    <name evidence="7" type="primary">AAH1</name>
    <name evidence="9" type="ORF">CANTEDRAFT_113678</name>
</gene>
<dbReference type="PROSITE" id="PS00485">
    <property type="entry name" value="A_DEAMINASE"/>
    <property type="match status" value="1"/>
</dbReference>
<dbReference type="Gene3D" id="3.20.20.140">
    <property type="entry name" value="Metal-dependent hydrolases"/>
    <property type="match status" value="1"/>
</dbReference>
<evidence type="ECO:0000313" key="9">
    <source>
        <dbReference type="EMBL" id="EGV65176.1"/>
    </source>
</evidence>
<comment type="subcellular location">
    <subcellularLocation>
        <location evidence="7">Cytoplasm</location>
    </subcellularLocation>
    <subcellularLocation>
        <location evidence="7">Nucleus</location>
    </subcellularLocation>
</comment>
<dbReference type="GO" id="GO:0009117">
    <property type="term" value="P:nucleotide metabolic process"/>
    <property type="evidence" value="ECO:0007669"/>
    <property type="project" value="UniProtKB-KW"/>
</dbReference>
<keyword evidence="5 7" id="KW-0546">Nucleotide metabolism</keyword>
<dbReference type="PANTHER" id="PTHR43114">
    <property type="entry name" value="ADENINE DEAMINASE"/>
    <property type="match status" value="1"/>
</dbReference>
<organism evidence="10">
    <name type="scientific">Candida tenuis (strain ATCC 10573 / BCRC 21748 / CBS 615 / JCM 9827 / NBRC 10315 / NRRL Y-1498 / VKM Y-70)</name>
    <name type="common">Yeast</name>
    <name type="synonym">Yamadazyma tenuis</name>
    <dbReference type="NCBI Taxonomy" id="590646"/>
    <lineage>
        <taxon>Eukaryota</taxon>
        <taxon>Fungi</taxon>
        <taxon>Dikarya</taxon>
        <taxon>Ascomycota</taxon>
        <taxon>Saccharomycotina</taxon>
        <taxon>Pichiomycetes</taxon>
        <taxon>Debaryomycetaceae</taxon>
        <taxon>Yamadazyma</taxon>
    </lineage>
</organism>
<feature type="binding site" evidence="7">
    <location>
        <position position="22"/>
    </location>
    <ligand>
        <name>Zn(2+)</name>
        <dbReference type="ChEBI" id="CHEBI:29105"/>
        <note>catalytic</note>
    </ligand>
</feature>
<comment type="similarity">
    <text evidence="7">Belongs to the metallo-dependent hydrolases superfamily. Adenosine and AMP deaminases family. Adenine deaminase type 2 subfamily.</text>
</comment>
<dbReference type="Proteomes" id="UP000000707">
    <property type="component" value="Unassembled WGS sequence"/>
</dbReference>
<dbReference type="HOGENOM" id="CLU_039228_7_0_1"/>
<dbReference type="GO" id="GO:0005829">
    <property type="term" value="C:cytosol"/>
    <property type="evidence" value="ECO:0007669"/>
    <property type="project" value="TreeGrafter"/>
</dbReference>
<feature type="binding site" evidence="7">
    <location>
        <position position="292"/>
    </location>
    <ligand>
        <name>substrate</name>
    </ligand>
</feature>
<feature type="binding site" evidence="7">
    <location>
        <position position="24"/>
    </location>
    <ligand>
        <name>Zn(2+)</name>
        <dbReference type="ChEBI" id="CHEBI:29105"/>
        <note>catalytic</note>
    </ligand>
</feature>
<accession>G3B1B6</accession>